<evidence type="ECO:0000256" key="11">
    <source>
        <dbReference type="ARBA" id="ARBA00073645"/>
    </source>
</evidence>
<evidence type="ECO:0000259" key="13">
    <source>
        <dbReference type="PROSITE" id="PS50928"/>
    </source>
</evidence>
<feature type="domain" description="ABC transmembrane type-1" evidence="13">
    <location>
        <begin position="23"/>
        <end position="225"/>
    </location>
</feature>
<dbReference type="FunFam" id="1.10.3720.10:FF:000006">
    <property type="entry name" value="Glutamate/aspartate ABC transporter, permease protein GltK"/>
    <property type="match status" value="1"/>
</dbReference>
<keyword evidence="5 12" id="KW-0812">Transmembrane</keyword>
<dbReference type="PANTHER" id="PTHR30614:SF0">
    <property type="entry name" value="L-CYSTINE TRANSPORT SYSTEM PERMEASE PROTEIN TCYL"/>
    <property type="match status" value="1"/>
</dbReference>
<dbReference type="InterPro" id="IPR035906">
    <property type="entry name" value="MetI-like_sf"/>
</dbReference>
<feature type="transmembrane region" description="Helical" evidence="12">
    <location>
        <begin position="61"/>
        <end position="80"/>
    </location>
</feature>
<dbReference type="Pfam" id="PF00528">
    <property type="entry name" value="BPD_transp_1"/>
    <property type="match status" value="1"/>
</dbReference>
<comment type="function">
    <text evidence="9">Part of the ABC transporter complex GltIJKL involved in glutamate and aspartate uptake. Probably responsible for the translocation of the substrate across the membrane.</text>
</comment>
<comment type="subunit">
    <text evidence="10">The complex is composed of two ATP-binding proteins (GltL), two transmembrane proteins (GltJ and GltK) and a solute-binding protein (GltI).</text>
</comment>
<keyword evidence="3 12" id="KW-0813">Transport</keyword>
<evidence type="ECO:0000256" key="4">
    <source>
        <dbReference type="ARBA" id="ARBA00022475"/>
    </source>
</evidence>
<evidence type="ECO:0000256" key="1">
    <source>
        <dbReference type="ARBA" id="ARBA00004429"/>
    </source>
</evidence>
<dbReference type="Gene3D" id="1.10.3720.10">
    <property type="entry name" value="MetI-like"/>
    <property type="match status" value="1"/>
</dbReference>
<dbReference type="RefSeq" id="WP_070149699.1">
    <property type="nucleotide sequence ID" value="NZ_CP146245.1"/>
</dbReference>
<evidence type="ECO:0000256" key="7">
    <source>
        <dbReference type="ARBA" id="ARBA00022989"/>
    </source>
</evidence>
<sequence length="255" mass="28304">MNFDSQYFLELILTPPRSLLYAVWITVSVTFVSMIVGIVVGLALALLGISRNRTLRGFNGVYVWFFRGTPVLVQMFLIYYGLPALAGFDLFPSTLNTPLFSISGAILAGIAAFSLHEAAYMSEITRAGISSIDRGQSEAAQALGMSPALAMRRIILPQAIRIIVPPLGNQCNIMFKTTAFLSIIAVPELVHFADSLRAVTFKTFEPYAVISIYYLLLTGLWTLFQQWVERKLSWSPRTAAQTTDIRSATLFEMEN</sequence>
<evidence type="ECO:0000313" key="14">
    <source>
        <dbReference type="EMBL" id="MVA59496.1"/>
    </source>
</evidence>
<dbReference type="NCBIfam" id="TIGR01726">
    <property type="entry name" value="HEQRo_perm_3TM"/>
    <property type="match status" value="1"/>
</dbReference>
<evidence type="ECO:0000256" key="3">
    <source>
        <dbReference type="ARBA" id="ARBA00022448"/>
    </source>
</evidence>
<organism evidence="14 15">
    <name type="scientific">Agrobacterium vitis</name>
    <name type="common">Rhizobium vitis</name>
    <dbReference type="NCBI Taxonomy" id="373"/>
    <lineage>
        <taxon>Bacteria</taxon>
        <taxon>Pseudomonadati</taxon>
        <taxon>Pseudomonadota</taxon>
        <taxon>Alphaproteobacteria</taxon>
        <taxon>Hyphomicrobiales</taxon>
        <taxon>Rhizobiaceae</taxon>
        <taxon>Rhizobium/Agrobacterium group</taxon>
        <taxon>Agrobacterium</taxon>
    </lineage>
</organism>
<dbReference type="PANTHER" id="PTHR30614">
    <property type="entry name" value="MEMBRANE COMPONENT OF AMINO ACID ABC TRANSPORTER"/>
    <property type="match status" value="1"/>
</dbReference>
<dbReference type="SUPFAM" id="SSF161098">
    <property type="entry name" value="MetI-like"/>
    <property type="match status" value="1"/>
</dbReference>
<keyword evidence="4" id="KW-1003">Cell membrane</keyword>
<evidence type="ECO:0000256" key="8">
    <source>
        <dbReference type="ARBA" id="ARBA00023136"/>
    </source>
</evidence>
<dbReference type="InterPro" id="IPR043429">
    <property type="entry name" value="ArtM/GltK/GlnP/TcyL/YhdX-like"/>
</dbReference>
<proteinExistence type="inferred from homology"/>
<evidence type="ECO:0000256" key="9">
    <source>
        <dbReference type="ARBA" id="ARBA00060298"/>
    </source>
</evidence>
<dbReference type="AlphaFoldDB" id="A0A1S2DX15"/>
<keyword evidence="8 12" id="KW-0472">Membrane</keyword>
<gene>
    <name evidence="14" type="ORF">GOZ88_25745</name>
</gene>
<keyword evidence="6" id="KW-0029">Amino-acid transport</keyword>
<dbReference type="InterPro" id="IPR000515">
    <property type="entry name" value="MetI-like"/>
</dbReference>
<comment type="subcellular location">
    <subcellularLocation>
        <location evidence="1">Cell inner membrane</location>
        <topology evidence="1">Multi-pass membrane protein</topology>
    </subcellularLocation>
    <subcellularLocation>
        <location evidence="12">Cell membrane</location>
        <topology evidence="12">Multi-pass membrane protein</topology>
    </subcellularLocation>
</comment>
<evidence type="ECO:0000256" key="2">
    <source>
        <dbReference type="ARBA" id="ARBA00010072"/>
    </source>
</evidence>
<accession>A0A1S2DX15</accession>
<feature type="transmembrane region" description="Helical" evidence="12">
    <location>
        <begin position="20"/>
        <end position="49"/>
    </location>
</feature>
<evidence type="ECO:0000256" key="10">
    <source>
        <dbReference type="ARBA" id="ARBA00062718"/>
    </source>
</evidence>
<evidence type="ECO:0000313" key="15">
    <source>
        <dbReference type="Proteomes" id="UP000440716"/>
    </source>
</evidence>
<dbReference type="GO" id="GO:0043190">
    <property type="term" value="C:ATP-binding cassette (ABC) transporter complex"/>
    <property type="evidence" value="ECO:0007669"/>
    <property type="project" value="InterPro"/>
</dbReference>
<feature type="transmembrane region" description="Helical" evidence="12">
    <location>
        <begin position="204"/>
        <end position="224"/>
    </location>
</feature>
<name>A0A1S2DX15_AGRVI</name>
<evidence type="ECO:0000256" key="6">
    <source>
        <dbReference type="ARBA" id="ARBA00022970"/>
    </source>
</evidence>
<dbReference type="PROSITE" id="PS50928">
    <property type="entry name" value="ABC_TM1"/>
    <property type="match status" value="1"/>
</dbReference>
<evidence type="ECO:0000256" key="12">
    <source>
        <dbReference type="RuleBase" id="RU363032"/>
    </source>
</evidence>
<dbReference type="EMBL" id="WPHU01000022">
    <property type="protein sequence ID" value="MVA59496.1"/>
    <property type="molecule type" value="Genomic_DNA"/>
</dbReference>
<dbReference type="CDD" id="cd06261">
    <property type="entry name" value="TM_PBP2"/>
    <property type="match status" value="1"/>
</dbReference>
<dbReference type="InterPro" id="IPR010065">
    <property type="entry name" value="AA_ABC_transptr_permease_3TM"/>
</dbReference>
<comment type="similarity">
    <text evidence="2">Belongs to the binding-protein-dependent transport system permease family. HisMQ subfamily.</text>
</comment>
<dbReference type="Proteomes" id="UP000440716">
    <property type="component" value="Unassembled WGS sequence"/>
</dbReference>
<comment type="caution">
    <text evidence="14">The sequence shown here is derived from an EMBL/GenBank/DDBJ whole genome shotgun (WGS) entry which is preliminary data.</text>
</comment>
<evidence type="ECO:0000256" key="5">
    <source>
        <dbReference type="ARBA" id="ARBA00022692"/>
    </source>
</evidence>
<dbReference type="GO" id="GO:0006865">
    <property type="term" value="P:amino acid transport"/>
    <property type="evidence" value="ECO:0007669"/>
    <property type="project" value="UniProtKB-KW"/>
</dbReference>
<dbReference type="GO" id="GO:0022857">
    <property type="term" value="F:transmembrane transporter activity"/>
    <property type="evidence" value="ECO:0007669"/>
    <property type="project" value="InterPro"/>
</dbReference>
<feature type="transmembrane region" description="Helical" evidence="12">
    <location>
        <begin position="100"/>
        <end position="120"/>
    </location>
</feature>
<reference evidence="14 15" key="1">
    <citation type="submission" date="2019-12" db="EMBL/GenBank/DDBJ databases">
        <title>Whole-genome sequencing of Allorhizobium vitis.</title>
        <authorList>
            <person name="Gan H.M."/>
            <person name="Szegedi E."/>
            <person name="Burr T."/>
            <person name="Savka M.A."/>
        </authorList>
    </citation>
    <scope>NUCLEOTIDE SEQUENCE [LARGE SCALE GENOMIC DNA]</scope>
    <source>
        <strain evidence="14 15">CG415</strain>
    </source>
</reference>
<protein>
    <recommendedName>
        <fullName evidence="11">Glutamate/aspartate import permease protein GltK</fullName>
    </recommendedName>
</protein>
<keyword evidence="7 12" id="KW-1133">Transmembrane helix</keyword>